<feature type="domain" description="Protein kinase" evidence="9">
    <location>
        <begin position="21"/>
        <end position="267"/>
    </location>
</feature>
<dbReference type="SUPFAM" id="SSF56112">
    <property type="entry name" value="Protein kinase-like (PK-like)"/>
    <property type="match status" value="1"/>
</dbReference>
<name>A0A229UGD0_9BACL</name>
<feature type="region of interest" description="Disordered" evidence="8">
    <location>
        <begin position="597"/>
        <end position="625"/>
    </location>
</feature>
<evidence type="ECO:0000313" key="11">
    <source>
        <dbReference type="Proteomes" id="UP000215509"/>
    </source>
</evidence>
<comment type="similarity">
    <text evidence="1">Belongs to the protein kinase superfamily. NEK Ser/Thr protein kinase family. NIMA subfamily.</text>
</comment>
<dbReference type="EMBL" id="NMQW01000075">
    <property type="protein sequence ID" value="OXM82444.1"/>
    <property type="molecule type" value="Genomic_DNA"/>
</dbReference>
<dbReference type="Pfam" id="PF00069">
    <property type="entry name" value="Pkinase"/>
    <property type="match status" value="1"/>
</dbReference>
<keyword evidence="3" id="KW-0808">Transferase</keyword>
<dbReference type="PROSITE" id="PS00108">
    <property type="entry name" value="PROTEIN_KINASE_ST"/>
    <property type="match status" value="1"/>
</dbReference>
<evidence type="ECO:0000256" key="3">
    <source>
        <dbReference type="ARBA" id="ARBA00022679"/>
    </source>
</evidence>
<dbReference type="SMART" id="SM00220">
    <property type="entry name" value="S_TKc"/>
    <property type="match status" value="1"/>
</dbReference>
<dbReference type="EC" id="2.7.11.1" evidence="2"/>
<evidence type="ECO:0000256" key="4">
    <source>
        <dbReference type="ARBA" id="ARBA00022741"/>
    </source>
</evidence>
<dbReference type="AlphaFoldDB" id="A0A229UGD0"/>
<dbReference type="PROSITE" id="PS50011">
    <property type="entry name" value="PROTEIN_KINASE_DOM"/>
    <property type="match status" value="1"/>
</dbReference>
<feature type="compositionally biased region" description="Basic residues" evidence="8">
    <location>
        <begin position="616"/>
        <end position="625"/>
    </location>
</feature>
<dbReference type="InterPro" id="IPR008271">
    <property type="entry name" value="Ser/Thr_kinase_AS"/>
</dbReference>
<dbReference type="InterPro" id="IPR017441">
    <property type="entry name" value="Protein_kinase_ATP_BS"/>
</dbReference>
<dbReference type="GO" id="GO:0004674">
    <property type="term" value="F:protein serine/threonine kinase activity"/>
    <property type="evidence" value="ECO:0007669"/>
    <property type="project" value="UniProtKB-EC"/>
</dbReference>
<dbReference type="InterPro" id="IPR011009">
    <property type="entry name" value="Kinase-like_dom_sf"/>
</dbReference>
<dbReference type="Gene3D" id="1.10.510.10">
    <property type="entry name" value="Transferase(Phosphotransferase) domain 1"/>
    <property type="match status" value="1"/>
</dbReference>
<evidence type="ECO:0000256" key="8">
    <source>
        <dbReference type="SAM" id="MobiDB-lite"/>
    </source>
</evidence>
<evidence type="ECO:0000256" key="2">
    <source>
        <dbReference type="ARBA" id="ARBA00012513"/>
    </source>
</evidence>
<evidence type="ECO:0000259" key="9">
    <source>
        <dbReference type="PROSITE" id="PS50011"/>
    </source>
</evidence>
<accession>A0A229UGD0</accession>
<organism evidence="10 11">
    <name type="scientific">Paenibacillus rigui</name>
    <dbReference type="NCBI Taxonomy" id="554312"/>
    <lineage>
        <taxon>Bacteria</taxon>
        <taxon>Bacillati</taxon>
        <taxon>Bacillota</taxon>
        <taxon>Bacilli</taxon>
        <taxon>Bacillales</taxon>
        <taxon>Paenibacillaceae</taxon>
        <taxon>Paenibacillus</taxon>
    </lineage>
</organism>
<dbReference type="CDD" id="cd14014">
    <property type="entry name" value="STKc_PknB_like"/>
    <property type="match status" value="1"/>
</dbReference>
<evidence type="ECO:0000256" key="7">
    <source>
        <dbReference type="PROSITE-ProRule" id="PRU10141"/>
    </source>
</evidence>
<dbReference type="InterPro" id="IPR050660">
    <property type="entry name" value="NEK_Ser/Thr_kinase"/>
</dbReference>
<keyword evidence="11" id="KW-1185">Reference proteome</keyword>
<feature type="binding site" evidence="7">
    <location>
        <position position="51"/>
    </location>
    <ligand>
        <name>ATP</name>
        <dbReference type="ChEBI" id="CHEBI:30616"/>
    </ligand>
</feature>
<dbReference type="InterPro" id="IPR000719">
    <property type="entry name" value="Prot_kinase_dom"/>
</dbReference>
<sequence>MQQPFSGLTGLQVHEVLGGRYRIVSKLGSGGMGTVYLAEDLRLPGKRWAVKESRMEGEESAAASAEADMLIRLQHPNLPEIVDYYPANAQGYRYLIMDYIEGETLQQRFERQGRRMPASQLISYVVQLCDLFHYLHTRRPEPVVYRDLKPSNLMIDLQEQIRLIDFGIARSFKAGQAMDTVPIGTVGFAAPEQFAGRQTDTRTDLYSLGALMYFVLSGGQYYHAARKPLGELDTSLPASLTGLVGKLLQAEPAARCQSAAEVRRELLRLLPPQAGGSLSQTRSGTAAGGAAAPRPRVLAVGALYAGAGATFAALAMARALQALGVPHAVLEPPTRQPELYALLFGEKHAPAGYRCYNDARGPVPWDAAPWIDGGTLWLPSAAGGGPDEAAGMEGRGAALAPSPASMAVAEAAAAPYGRPSAYSDGSAYWGAAAGEAAAETGMEANAGAHEMTPLRQLLCRLDRPVVVADIGSDWQQPAVCELLAAADDVVYVVEPLLHKLDSLAARRNLLQLDAARQSGKRVQGLANKAVALRQTGQWLKALPEPPACLLPLIDFSLIAEASWQGSLVQQHPAVEPQLVRALVPWLKILLQSHRPADAMNASGGHGERTTAPGTRRMLHKLWKNG</sequence>
<gene>
    <name evidence="10" type="ORF">CF651_30940</name>
</gene>
<dbReference type="PANTHER" id="PTHR43671:SF13">
    <property type="entry name" value="SERINE_THREONINE-PROTEIN KINASE NEK2"/>
    <property type="match status" value="1"/>
</dbReference>
<keyword evidence="6 7" id="KW-0067">ATP-binding</keyword>
<dbReference type="Gene3D" id="3.30.200.20">
    <property type="entry name" value="Phosphorylase Kinase, domain 1"/>
    <property type="match status" value="1"/>
</dbReference>
<evidence type="ECO:0000313" key="10">
    <source>
        <dbReference type="EMBL" id="OXM82444.1"/>
    </source>
</evidence>
<dbReference type="GO" id="GO:0005524">
    <property type="term" value="F:ATP binding"/>
    <property type="evidence" value="ECO:0007669"/>
    <property type="project" value="UniProtKB-UniRule"/>
</dbReference>
<dbReference type="Proteomes" id="UP000215509">
    <property type="component" value="Unassembled WGS sequence"/>
</dbReference>
<dbReference type="PANTHER" id="PTHR43671">
    <property type="entry name" value="SERINE/THREONINE-PROTEIN KINASE NEK"/>
    <property type="match status" value="1"/>
</dbReference>
<keyword evidence="4 7" id="KW-0547">Nucleotide-binding</keyword>
<proteinExistence type="inferred from homology"/>
<protein>
    <recommendedName>
        <fullName evidence="2">non-specific serine/threonine protein kinase</fullName>
        <ecNumber evidence="2">2.7.11.1</ecNumber>
    </recommendedName>
</protein>
<keyword evidence="5" id="KW-0418">Kinase</keyword>
<evidence type="ECO:0000256" key="1">
    <source>
        <dbReference type="ARBA" id="ARBA00010886"/>
    </source>
</evidence>
<comment type="caution">
    <text evidence="10">The sequence shown here is derived from an EMBL/GenBank/DDBJ whole genome shotgun (WGS) entry which is preliminary data.</text>
</comment>
<evidence type="ECO:0000256" key="5">
    <source>
        <dbReference type="ARBA" id="ARBA00022777"/>
    </source>
</evidence>
<reference evidence="10 11" key="1">
    <citation type="submission" date="2017-07" db="EMBL/GenBank/DDBJ databases">
        <title>Genome sequencing and assembly of Paenibacillus rigui.</title>
        <authorList>
            <person name="Mayilraj S."/>
        </authorList>
    </citation>
    <scope>NUCLEOTIDE SEQUENCE [LARGE SCALE GENOMIC DNA]</scope>
    <source>
        <strain evidence="10 11">JCM 16352</strain>
    </source>
</reference>
<evidence type="ECO:0000256" key="6">
    <source>
        <dbReference type="ARBA" id="ARBA00022840"/>
    </source>
</evidence>
<dbReference type="PROSITE" id="PS00107">
    <property type="entry name" value="PROTEIN_KINASE_ATP"/>
    <property type="match status" value="1"/>
</dbReference>